<dbReference type="AlphaFoldDB" id="A0A2S7VWU1"/>
<gene>
    <name evidence="7" type="ORF">BTO08_02430</name>
</gene>
<feature type="transmembrane region" description="Helical" evidence="6">
    <location>
        <begin position="318"/>
        <end position="336"/>
    </location>
</feature>
<feature type="transmembrane region" description="Helical" evidence="6">
    <location>
        <begin position="166"/>
        <end position="183"/>
    </location>
</feature>
<feature type="transmembrane region" description="Helical" evidence="6">
    <location>
        <begin position="140"/>
        <end position="160"/>
    </location>
</feature>
<keyword evidence="3 6" id="KW-0812">Transmembrane</keyword>
<keyword evidence="5 6" id="KW-0472">Membrane</keyword>
<evidence type="ECO:0008006" key="9">
    <source>
        <dbReference type="Google" id="ProtNLM"/>
    </source>
</evidence>
<dbReference type="PANTHER" id="PTHR30250">
    <property type="entry name" value="PST FAMILY PREDICTED COLANIC ACID TRANSPORTER"/>
    <property type="match status" value="1"/>
</dbReference>
<evidence type="ECO:0000256" key="4">
    <source>
        <dbReference type="ARBA" id="ARBA00022989"/>
    </source>
</evidence>
<sequence length="408" mass="46721">MSLYFKNSLWIMLEKIALNFGGLIAYVLVSNYLGPDKFGLISFAISLTLIPITISQWGANHVVSNYTLIDKSKSISIIYGSLHFRILIFITSSLLIYLFLLYNNKGLYNSNVILVFLISHIFIGLDIYQFYFLSSNNSKINALSSLLSRTIAILLRVLFVYLSLEVYWFSFPFLVFGIINFYIKSRKVKGLNNEIKKPILKDFIFNGFPYLLSSLLTIVYMKVNDYLIISMVDMKSLAIYNVALTLGFAWTFIPQSFSLSFLNKALSCNNFDKSRKELFKTHLFVCALSIPIIIFIFFFSKDIIGLLFSDSYSNASEILPLLSIAGLFSILGVFNNRIIGYFEEGKSYLYKKVFVTSIISLFIGWFLVSSYGLIGAVYSLCITELFSFTVANYFFKRGLIFKIHFNLR</sequence>
<evidence type="ECO:0000256" key="3">
    <source>
        <dbReference type="ARBA" id="ARBA00022692"/>
    </source>
</evidence>
<dbReference type="InterPro" id="IPR050833">
    <property type="entry name" value="Poly_Biosynth_Transport"/>
</dbReference>
<keyword evidence="2" id="KW-1003">Cell membrane</keyword>
<feature type="transmembrane region" description="Helical" evidence="6">
    <location>
        <begin position="84"/>
        <end position="102"/>
    </location>
</feature>
<dbReference type="InterPro" id="IPR002797">
    <property type="entry name" value="Polysacc_synth"/>
</dbReference>
<dbReference type="OrthoDB" id="103403at2"/>
<feature type="transmembrane region" description="Helical" evidence="6">
    <location>
        <begin position="373"/>
        <end position="395"/>
    </location>
</feature>
<feature type="transmembrane region" description="Helical" evidence="6">
    <location>
        <begin position="348"/>
        <end position="367"/>
    </location>
</feature>
<keyword evidence="4 6" id="KW-1133">Transmembrane helix</keyword>
<feature type="transmembrane region" description="Helical" evidence="6">
    <location>
        <begin position="108"/>
        <end position="128"/>
    </location>
</feature>
<feature type="transmembrane region" description="Helical" evidence="6">
    <location>
        <begin position="203"/>
        <end position="223"/>
    </location>
</feature>
<feature type="transmembrane region" description="Helical" evidence="6">
    <location>
        <begin position="16"/>
        <end position="34"/>
    </location>
</feature>
<comment type="subcellular location">
    <subcellularLocation>
        <location evidence="1">Cell membrane</location>
        <topology evidence="1">Multi-pass membrane protein</topology>
    </subcellularLocation>
</comment>
<dbReference type="EMBL" id="MSCJ01000001">
    <property type="protein sequence ID" value="PQJ66355.1"/>
    <property type="molecule type" value="Genomic_DNA"/>
</dbReference>
<feature type="transmembrane region" description="Helical" evidence="6">
    <location>
        <begin position="238"/>
        <end position="257"/>
    </location>
</feature>
<dbReference type="RefSeq" id="WP_105059745.1">
    <property type="nucleotide sequence ID" value="NZ_MSCJ01000001.1"/>
</dbReference>
<feature type="transmembrane region" description="Helical" evidence="6">
    <location>
        <begin position="278"/>
        <end position="298"/>
    </location>
</feature>
<evidence type="ECO:0000256" key="2">
    <source>
        <dbReference type="ARBA" id="ARBA00022475"/>
    </source>
</evidence>
<evidence type="ECO:0000256" key="1">
    <source>
        <dbReference type="ARBA" id="ARBA00004651"/>
    </source>
</evidence>
<evidence type="ECO:0000256" key="5">
    <source>
        <dbReference type="ARBA" id="ARBA00023136"/>
    </source>
</evidence>
<proteinExistence type="predicted"/>
<accession>A0A2S7VWU1</accession>
<evidence type="ECO:0000313" key="7">
    <source>
        <dbReference type="EMBL" id="PQJ66355.1"/>
    </source>
</evidence>
<reference evidence="7 8" key="1">
    <citation type="submission" date="2016-12" db="EMBL/GenBank/DDBJ databases">
        <title>Diversity of luminous bacteria.</title>
        <authorList>
            <person name="Yoshizawa S."/>
            <person name="Kogure K."/>
        </authorList>
    </citation>
    <scope>NUCLEOTIDE SEQUENCE [LARGE SCALE GENOMIC DNA]</scope>
    <source>
        <strain evidence="7 8">LC1-200</strain>
    </source>
</reference>
<dbReference type="PANTHER" id="PTHR30250:SF11">
    <property type="entry name" value="O-ANTIGEN TRANSPORTER-RELATED"/>
    <property type="match status" value="1"/>
</dbReference>
<evidence type="ECO:0000313" key="8">
    <source>
        <dbReference type="Proteomes" id="UP000238730"/>
    </source>
</evidence>
<dbReference type="Pfam" id="PF01943">
    <property type="entry name" value="Polysacc_synt"/>
    <property type="match status" value="1"/>
</dbReference>
<protein>
    <recommendedName>
        <fullName evidence="9">Polysaccharide biosynthesis protein C-terminal domain-containing protein</fullName>
    </recommendedName>
</protein>
<name>A0A2S7VWU1_PHOAN</name>
<dbReference type="Proteomes" id="UP000238730">
    <property type="component" value="Unassembled WGS sequence"/>
</dbReference>
<feature type="transmembrane region" description="Helical" evidence="6">
    <location>
        <begin position="40"/>
        <end position="63"/>
    </location>
</feature>
<comment type="caution">
    <text evidence="7">The sequence shown here is derived from an EMBL/GenBank/DDBJ whole genome shotgun (WGS) entry which is preliminary data.</text>
</comment>
<organism evidence="7 8">
    <name type="scientific">Photobacterium angustum</name>
    <dbReference type="NCBI Taxonomy" id="661"/>
    <lineage>
        <taxon>Bacteria</taxon>
        <taxon>Pseudomonadati</taxon>
        <taxon>Pseudomonadota</taxon>
        <taxon>Gammaproteobacteria</taxon>
        <taxon>Vibrionales</taxon>
        <taxon>Vibrionaceae</taxon>
        <taxon>Photobacterium</taxon>
    </lineage>
</organism>
<dbReference type="GO" id="GO:0005886">
    <property type="term" value="C:plasma membrane"/>
    <property type="evidence" value="ECO:0007669"/>
    <property type="project" value="UniProtKB-SubCell"/>
</dbReference>
<evidence type="ECO:0000256" key="6">
    <source>
        <dbReference type="SAM" id="Phobius"/>
    </source>
</evidence>